<protein>
    <recommendedName>
        <fullName evidence="3">Transposase Helix-turn-helix domain-containing protein</fullName>
    </recommendedName>
</protein>
<dbReference type="AlphaFoldDB" id="A0AAU9UT46"/>
<sequence>MSLIQIIAICEAVEEDKNRKKKRFWVHPLNLKRPFFVKTFDELLSLISLSLYKKDTNCRRAVQPKERLMITLRYLATGKSFSTLSEDFLMGKSTISTIISETTAY</sequence>
<accession>A0AAU9UT46</accession>
<dbReference type="EMBL" id="CAKOGL010000023">
    <property type="protein sequence ID" value="CAH2101085.1"/>
    <property type="molecule type" value="Genomic_DNA"/>
</dbReference>
<proteinExistence type="predicted"/>
<gene>
    <name evidence="1" type="ORF">EEDITHA_LOCUS15877</name>
</gene>
<dbReference type="Proteomes" id="UP001153954">
    <property type="component" value="Unassembled WGS sequence"/>
</dbReference>
<name>A0AAU9UT46_EUPED</name>
<evidence type="ECO:0000313" key="2">
    <source>
        <dbReference type="Proteomes" id="UP001153954"/>
    </source>
</evidence>
<comment type="caution">
    <text evidence="1">The sequence shown here is derived from an EMBL/GenBank/DDBJ whole genome shotgun (WGS) entry which is preliminary data.</text>
</comment>
<reference evidence="1" key="1">
    <citation type="submission" date="2022-03" db="EMBL/GenBank/DDBJ databases">
        <authorList>
            <person name="Tunstrom K."/>
        </authorList>
    </citation>
    <scope>NUCLEOTIDE SEQUENCE</scope>
</reference>
<evidence type="ECO:0000313" key="1">
    <source>
        <dbReference type="EMBL" id="CAH2101085.1"/>
    </source>
</evidence>
<organism evidence="1 2">
    <name type="scientific">Euphydryas editha</name>
    <name type="common">Edith's checkerspot</name>
    <dbReference type="NCBI Taxonomy" id="104508"/>
    <lineage>
        <taxon>Eukaryota</taxon>
        <taxon>Metazoa</taxon>
        <taxon>Ecdysozoa</taxon>
        <taxon>Arthropoda</taxon>
        <taxon>Hexapoda</taxon>
        <taxon>Insecta</taxon>
        <taxon>Pterygota</taxon>
        <taxon>Neoptera</taxon>
        <taxon>Endopterygota</taxon>
        <taxon>Lepidoptera</taxon>
        <taxon>Glossata</taxon>
        <taxon>Ditrysia</taxon>
        <taxon>Papilionoidea</taxon>
        <taxon>Nymphalidae</taxon>
        <taxon>Nymphalinae</taxon>
        <taxon>Euphydryas</taxon>
    </lineage>
</organism>
<keyword evidence="2" id="KW-1185">Reference proteome</keyword>
<evidence type="ECO:0008006" key="3">
    <source>
        <dbReference type="Google" id="ProtNLM"/>
    </source>
</evidence>